<evidence type="ECO:0000256" key="7">
    <source>
        <dbReference type="ARBA" id="ARBA00023180"/>
    </source>
</evidence>
<evidence type="ECO:0000259" key="10">
    <source>
        <dbReference type="PROSITE" id="PS50262"/>
    </source>
</evidence>
<dbReference type="PANTHER" id="PTHR24232">
    <property type="entry name" value="G-PROTEIN COUPLED RECEPTOR"/>
    <property type="match status" value="1"/>
</dbReference>
<keyword evidence="5 9" id="KW-0472">Membrane</keyword>
<dbReference type="GO" id="GO:0005886">
    <property type="term" value="C:plasma membrane"/>
    <property type="evidence" value="ECO:0007669"/>
    <property type="project" value="TreeGrafter"/>
</dbReference>
<dbReference type="PANTHER" id="PTHR24232:SF85">
    <property type="entry name" value="G-PROTEIN COUPLED RECEPTOR 4"/>
    <property type="match status" value="1"/>
</dbReference>
<sequence>MLQGLSLPIVMATENINLFIGLPLNILVLFRLIRTGGLDMIFTLSQILTEILFAMPAPLYFLCYVNVETLCFSNLITFITSTSLSSRFLFQVCVSFERYMAVIHPVTFRKYKATKYRRMVAVFVWIHSIVSGVVAVLFFAELPSDVMGITNALLLGVMLFFSLSLLYGLRKHGPGARERDDGRLSAAKSKAFNVVSISLLLCLIQMTPITVSFGMLKNRTAIETNWSLDMKDSQSLTALSVIMICNQVISLVFGLPLNCYVLFLMFTRGAGRDMDMTFTVSQSAAEILLSFLAPLSITCHVDADLCAAKALGFFWGFSISARCYFQCCVCLERYVAVVHPITFLKYNHLRYRLICAMVCWMNSLLCAVYCVFSFPQLPFRTLAFMHILIFILDLFCFLMILRALRRPELAVRGRGQAGGNAIKKRAFNIVFVNLMVFLMQVTPLLCLFIMKQNISLEAFNLAVAVSMSVNFTAGFVHPIFFLHKSGKF</sequence>
<evidence type="ECO:0000256" key="1">
    <source>
        <dbReference type="ARBA" id="ARBA00004141"/>
    </source>
</evidence>
<feature type="domain" description="G-protein coupled receptors family 1 profile" evidence="10">
    <location>
        <begin position="257"/>
        <end position="481"/>
    </location>
</feature>
<keyword evidence="12" id="KW-1185">Reference proteome</keyword>
<keyword evidence="3 9" id="KW-1133">Transmembrane helix</keyword>
<keyword evidence="4" id="KW-0297">G-protein coupled receptor</keyword>
<feature type="transmembrane region" description="Helical" evidence="9">
    <location>
        <begin position="462"/>
        <end position="482"/>
    </location>
</feature>
<evidence type="ECO:0000313" key="11">
    <source>
        <dbReference type="EMBL" id="TTR84640.1"/>
    </source>
</evidence>
<keyword evidence="2 9" id="KW-0812">Transmembrane</keyword>
<evidence type="ECO:0000256" key="2">
    <source>
        <dbReference type="ARBA" id="ARBA00022692"/>
    </source>
</evidence>
<dbReference type="GO" id="GO:0035025">
    <property type="term" value="P:positive regulation of Rho protein signal transduction"/>
    <property type="evidence" value="ECO:0007669"/>
    <property type="project" value="TreeGrafter"/>
</dbReference>
<keyword evidence="7" id="KW-0325">Glycoprotein</keyword>
<evidence type="ECO:0000256" key="9">
    <source>
        <dbReference type="SAM" id="Phobius"/>
    </source>
</evidence>
<evidence type="ECO:0000256" key="3">
    <source>
        <dbReference type="ARBA" id="ARBA00022989"/>
    </source>
</evidence>
<accession>A0A556VUR5</accession>
<dbReference type="Gene3D" id="1.20.1070.10">
    <property type="entry name" value="Rhodopsin 7-helix transmembrane proteins"/>
    <property type="match status" value="2"/>
</dbReference>
<name>A0A556VUR5_BAGYA</name>
<feature type="transmembrane region" description="Helical" evidence="9">
    <location>
        <begin position="16"/>
        <end position="33"/>
    </location>
</feature>
<feature type="transmembrane region" description="Helical" evidence="9">
    <location>
        <begin position="383"/>
        <end position="404"/>
    </location>
</feature>
<dbReference type="OrthoDB" id="8747610at2759"/>
<dbReference type="GO" id="GO:0004930">
    <property type="term" value="F:G protein-coupled receptor activity"/>
    <property type="evidence" value="ECO:0007669"/>
    <property type="project" value="UniProtKB-KW"/>
</dbReference>
<evidence type="ECO:0000313" key="12">
    <source>
        <dbReference type="Proteomes" id="UP000319801"/>
    </source>
</evidence>
<dbReference type="Proteomes" id="UP000319801">
    <property type="component" value="Unassembled WGS sequence"/>
</dbReference>
<dbReference type="SUPFAM" id="SSF81321">
    <property type="entry name" value="Family A G protein-coupled receptor-like"/>
    <property type="match status" value="2"/>
</dbReference>
<keyword evidence="6" id="KW-0675">Receptor</keyword>
<comment type="caution">
    <text evidence="11">The sequence shown here is derived from an EMBL/GenBank/DDBJ whole genome shotgun (WGS) entry which is preliminary data.</text>
</comment>
<proteinExistence type="predicted"/>
<protein>
    <submittedName>
        <fullName evidence="11">P2Y purinoceptor 6</fullName>
    </submittedName>
</protein>
<reference evidence="11 12" key="1">
    <citation type="journal article" date="2019" name="Genome Biol. Evol.">
        <title>Whole-Genome Sequencing of the Giant Devil Catfish, Bagarius yarrelli.</title>
        <authorList>
            <person name="Jiang W."/>
            <person name="Lv Y."/>
            <person name="Cheng L."/>
            <person name="Yang K."/>
            <person name="Chao B."/>
            <person name="Wang X."/>
            <person name="Li Y."/>
            <person name="Pan X."/>
            <person name="You X."/>
            <person name="Zhang Y."/>
            <person name="Yang J."/>
            <person name="Li J."/>
            <person name="Zhang X."/>
            <person name="Liu S."/>
            <person name="Sun C."/>
            <person name="Yang J."/>
            <person name="Shi Q."/>
        </authorList>
    </citation>
    <scope>NUCLEOTIDE SEQUENCE [LARGE SCALE GENOMIC DNA]</scope>
    <source>
        <strain evidence="11">JWS20170419001</strain>
        <tissue evidence="11">Muscle</tissue>
    </source>
</reference>
<keyword evidence="8" id="KW-0807">Transducer</keyword>
<feature type="domain" description="G-protein coupled receptors family 1 profile" evidence="10">
    <location>
        <begin position="21"/>
        <end position="138"/>
    </location>
</feature>
<comment type="subcellular location">
    <subcellularLocation>
        <location evidence="1">Membrane</location>
        <topology evidence="1">Multi-pass membrane protein</topology>
    </subcellularLocation>
</comment>
<feature type="transmembrane region" description="Helical" evidence="9">
    <location>
        <begin position="236"/>
        <end position="266"/>
    </location>
</feature>
<dbReference type="AlphaFoldDB" id="A0A556VUR5"/>
<evidence type="ECO:0000256" key="4">
    <source>
        <dbReference type="ARBA" id="ARBA00023040"/>
    </source>
</evidence>
<dbReference type="EMBL" id="VCAZ01000274">
    <property type="protein sequence ID" value="TTR84640.1"/>
    <property type="molecule type" value="Genomic_DNA"/>
</dbReference>
<feature type="transmembrane region" description="Helical" evidence="9">
    <location>
        <begin position="191"/>
        <end position="216"/>
    </location>
</feature>
<evidence type="ECO:0000256" key="5">
    <source>
        <dbReference type="ARBA" id="ARBA00023136"/>
    </source>
</evidence>
<feature type="transmembrane region" description="Helical" evidence="9">
    <location>
        <begin position="353"/>
        <end position="377"/>
    </location>
</feature>
<evidence type="ECO:0000256" key="6">
    <source>
        <dbReference type="ARBA" id="ARBA00023170"/>
    </source>
</evidence>
<dbReference type="PROSITE" id="PS50262">
    <property type="entry name" value="G_PROTEIN_RECEP_F1_2"/>
    <property type="match status" value="2"/>
</dbReference>
<feature type="transmembrane region" description="Helical" evidence="9">
    <location>
        <begin position="425"/>
        <end position="450"/>
    </location>
</feature>
<feature type="transmembrane region" description="Helical" evidence="9">
    <location>
        <begin position="146"/>
        <end position="170"/>
    </location>
</feature>
<feature type="transmembrane region" description="Helical" evidence="9">
    <location>
        <begin position="119"/>
        <end position="140"/>
    </location>
</feature>
<organism evidence="11 12">
    <name type="scientific">Bagarius yarrelli</name>
    <name type="common">Goonch</name>
    <name type="synonym">Bagrus yarrelli</name>
    <dbReference type="NCBI Taxonomy" id="175774"/>
    <lineage>
        <taxon>Eukaryota</taxon>
        <taxon>Metazoa</taxon>
        <taxon>Chordata</taxon>
        <taxon>Craniata</taxon>
        <taxon>Vertebrata</taxon>
        <taxon>Euteleostomi</taxon>
        <taxon>Actinopterygii</taxon>
        <taxon>Neopterygii</taxon>
        <taxon>Teleostei</taxon>
        <taxon>Ostariophysi</taxon>
        <taxon>Siluriformes</taxon>
        <taxon>Sisoridae</taxon>
        <taxon>Sisorinae</taxon>
        <taxon>Bagarius</taxon>
    </lineage>
</organism>
<dbReference type="InterPro" id="IPR017452">
    <property type="entry name" value="GPCR_Rhodpsn_7TM"/>
</dbReference>
<dbReference type="GO" id="GO:0007200">
    <property type="term" value="P:phospholipase C-activating G protein-coupled receptor signaling pathway"/>
    <property type="evidence" value="ECO:0007669"/>
    <property type="project" value="TreeGrafter"/>
</dbReference>
<gene>
    <name evidence="11" type="ORF">Baya_16204</name>
</gene>
<evidence type="ECO:0000256" key="8">
    <source>
        <dbReference type="ARBA" id="ARBA00023224"/>
    </source>
</evidence>